<reference evidence="2" key="1">
    <citation type="journal article" date="2021" name="Proc. Natl. Acad. Sci. U.S.A.">
        <title>Three genomes in the algal genus Volvox reveal the fate of a haploid sex-determining region after a transition to homothallism.</title>
        <authorList>
            <person name="Yamamoto K."/>
            <person name="Hamaji T."/>
            <person name="Kawai-Toyooka H."/>
            <person name="Matsuzaki R."/>
            <person name="Takahashi F."/>
            <person name="Nishimura Y."/>
            <person name="Kawachi M."/>
            <person name="Noguchi H."/>
            <person name="Minakuchi Y."/>
            <person name="Umen J.G."/>
            <person name="Toyoda A."/>
            <person name="Nozaki H."/>
        </authorList>
    </citation>
    <scope>NUCLEOTIDE SEQUENCE</scope>
    <source>
        <strain evidence="3">NIES-3785</strain>
        <strain evidence="2">NIES-3786</strain>
    </source>
</reference>
<dbReference type="EMBL" id="BNCP01000040">
    <property type="protein sequence ID" value="GIL87573.1"/>
    <property type="molecule type" value="Genomic_DNA"/>
</dbReference>
<sequence>MFGIGPIRTRINYAEAASAGLPPRLSTGTGTDSALQRTRSLLESATRQHKYVTSNYHLAADLRADELAALSLLRSLLEELETCIMENENPPASVSKRKALIKVEKARRAVLAAVRECSSHVVESQGLFADIERFIELRPDEQVSPRNFTIKWTRKVPILRSVLKRWEQPAQGRSRRVEDSLVMSIIGLSAIAEGRDRGDTPTSDASGPIAIPPPGLSARKPPSPNLSMSRTPLEPTTRQNNEDGECCTTLANDDGDGVVVAVAAVPAGGSSLDKAAGDCDTDDQYGQSLAAAAAAATAAEAAGAAAVSVVTSPAVQNAALLLEQLQMQPPKPAGHGGKEDDQRPSLSYDVAHSADTTMCNIDSCVSVLPTRGSTNTAAAVGGGATDSNLPSYAAYDNSADDDDECDEDEVNSAERDAVSPDHQVSLLGCAKTAAAAAVAAATASKAAAAAADAATAAVIRSTASTPPPRQEHGQTPGPGEPTLGGGSAGGGPGGPASSVAATGPMAAAASAPAAEALTVSQESLHGNRSQSNNDLVRHASGSSNVAPTAVVDLPVLDGLRLDAAPAEAREVDANAAGAAAAAAAAQRLLMPQPRYVPIMPRHNSNTSTGGGSGGATPVLVAAPPPYTSANPMSHAQHPAHAAAVAAAAAHPYGANGFPHPPSNYHHLSPHAAAGGAANPSGTHGDLAASNFPERQYSQPPSLPSSLRDFPVTGSGARPGGLSGAAAAAIASARARPQPPSGYQSLDSGQFPASAVAWDSVSLADTESGSLSKRNGRRRRGRPGGLLGLVRHVMGFVGVSVLSGAAMALGAAAVNTGLDEQQAIQQARQRQGSGGRRDQLQRISYGGGNDLIPQRTLQQLRSPDLLALGRG</sequence>
<comment type="caution">
    <text evidence="2">The sequence shown here is derived from an EMBL/GenBank/DDBJ whole genome shotgun (WGS) entry which is preliminary data.</text>
</comment>
<feature type="region of interest" description="Disordered" evidence="1">
    <location>
        <begin position="764"/>
        <end position="783"/>
    </location>
</feature>
<dbReference type="OrthoDB" id="551006at2759"/>
<feature type="region of interest" description="Disordered" evidence="1">
    <location>
        <begin position="463"/>
        <end position="503"/>
    </location>
</feature>
<evidence type="ECO:0000313" key="3">
    <source>
        <dbReference type="EMBL" id="GIM11189.1"/>
    </source>
</evidence>
<feature type="region of interest" description="Disordered" evidence="1">
    <location>
        <begin position="518"/>
        <end position="543"/>
    </location>
</feature>
<keyword evidence="4" id="KW-1185">Reference proteome</keyword>
<feature type="compositionally biased region" description="Gly residues" evidence="1">
    <location>
        <begin position="482"/>
        <end position="494"/>
    </location>
</feature>
<feature type="region of interest" description="Disordered" evidence="1">
    <location>
        <begin position="378"/>
        <end position="420"/>
    </location>
</feature>
<feature type="region of interest" description="Disordered" evidence="1">
    <location>
        <begin position="827"/>
        <end position="849"/>
    </location>
</feature>
<feature type="region of interest" description="Disordered" evidence="1">
    <location>
        <begin position="657"/>
        <end position="722"/>
    </location>
</feature>
<protein>
    <submittedName>
        <fullName evidence="2">Uncharacterized protein</fullName>
    </submittedName>
</protein>
<feature type="compositionally biased region" description="Polar residues" evidence="1">
    <location>
        <begin position="225"/>
        <end position="239"/>
    </location>
</feature>
<gene>
    <name evidence="2" type="ORF">Vretifemale_15573</name>
    <name evidence="3" type="ORF">Vretimale_14734</name>
</gene>
<dbReference type="Proteomes" id="UP000722791">
    <property type="component" value="Unassembled WGS sequence"/>
</dbReference>
<feature type="region of interest" description="Disordered" evidence="1">
    <location>
        <begin position="193"/>
        <end position="245"/>
    </location>
</feature>
<name>A0A8J4CSE3_9CHLO</name>
<accession>A0A8J4CSE3</accession>
<organism evidence="2 4">
    <name type="scientific">Volvox reticuliferus</name>
    <dbReference type="NCBI Taxonomy" id="1737510"/>
    <lineage>
        <taxon>Eukaryota</taxon>
        <taxon>Viridiplantae</taxon>
        <taxon>Chlorophyta</taxon>
        <taxon>core chlorophytes</taxon>
        <taxon>Chlorophyceae</taxon>
        <taxon>CS clade</taxon>
        <taxon>Chlamydomonadales</taxon>
        <taxon>Volvocaceae</taxon>
        <taxon>Volvox</taxon>
    </lineage>
</organism>
<feature type="compositionally biased region" description="Acidic residues" evidence="1">
    <location>
        <begin position="398"/>
        <end position="411"/>
    </location>
</feature>
<evidence type="ECO:0000313" key="2">
    <source>
        <dbReference type="EMBL" id="GIL87573.1"/>
    </source>
</evidence>
<proteinExistence type="predicted"/>
<dbReference type="EMBL" id="BNCQ01000037">
    <property type="protein sequence ID" value="GIM11189.1"/>
    <property type="molecule type" value="Genomic_DNA"/>
</dbReference>
<dbReference type="Proteomes" id="UP000747110">
    <property type="component" value="Unassembled WGS sequence"/>
</dbReference>
<evidence type="ECO:0000313" key="4">
    <source>
        <dbReference type="Proteomes" id="UP000747110"/>
    </source>
</evidence>
<evidence type="ECO:0000256" key="1">
    <source>
        <dbReference type="SAM" id="MobiDB-lite"/>
    </source>
</evidence>
<dbReference type="AlphaFoldDB" id="A0A8J4CSE3"/>